<name>A0ABD1EP92_HYPHA</name>
<evidence type="ECO:0000256" key="1">
    <source>
        <dbReference type="ARBA" id="ARBA00010931"/>
    </source>
</evidence>
<dbReference type="Gene3D" id="3.40.140.100">
    <property type="entry name" value="Ubiquitin-like modifier-activating enzyme ATG7 C-terminal domain"/>
    <property type="match status" value="1"/>
</dbReference>
<dbReference type="InterPro" id="IPR045886">
    <property type="entry name" value="ThiF/MoeB/HesA"/>
</dbReference>
<protein>
    <recommendedName>
        <fullName evidence="3 10">Ubiquitin-like modifier-activating enzyme ATG7</fullName>
    </recommendedName>
    <alternativeName>
        <fullName evidence="10">Autophagy-related protein 7</fullName>
    </alternativeName>
</protein>
<dbReference type="GO" id="GO:0015031">
    <property type="term" value="P:protein transport"/>
    <property type="evidence" value="ECO:0007669"/>
    <property type="project" value="UniProtKB-UniRule"/>
</dbReference>
<keyword evidence="5 10" id="KW-0963">Cytoplasm</keyword>
<comment type="function">
    <text evidence="10">E1-like activating enzyme involved in the 2 ubiquitin-like systems required for autophagy.</text>
</comment>
<reference evidence="13 14" key="1">
    <citation type="submission" date="2024-05" db="EMBL/GenBank/DDBJ databases">
        <title>Genetic variation in Jamaican populations of the coffee berry borer (Hypothenemus hampei).</title>
        <authorList>
            <person name="Errbii M."/>
            <person name="Myrie A."/>
        </authorList>
    </citation>
    <scope>NUCLEOTIDE SEQUENCE [LARGE SCALE GENOMIC DNA]</scope>
    <source>
        <strain evidence="13">JA-Hopewell-2020-01-JO</strain>
        <tissue evidence="13">Whole body</tissue>
    </source>
</reference>
<feature type="active site" description="Glycyl thioester intermediate" evidence="9">
    <location>
        <position position="544"/>
    </location>
</feature>
<dbReference type="NCBIfam" id="TIGR01381">
    <property type="entry name" value="E1_like_apg7"/>
    <property type="match status" value="1"/>
</dbReference>
<dbReference type="FunFam" id="3.40.140.70:FF:000001">
    <property type="entry name" value="Ubiquitin-like modifier-activating enzyme atg7"/>
    <property type="match status" value="1"/>
</dbReference>
<keyword evidence="8 10" id="KW-0072">Autophagy</keyword>
<evidence type="ECO:0000313" key="13">
    <source>
        <dbReference type="EMBL" id="KAL1498129.1"/>
    </source>
</evidence>
<proteinExistence type="inferred from homology"/>
<dbReference type="Proteomes" id="UP001566132">
    <property type="component" value="Unassembled WGS sequence"/>
</dbReference>
<evidence type="ECO:0000256" key="9">
    <source>
        <dbReference type="PIRSR" id="PIRSR606285-1"/>
    </source>
</evidence>
<accession>A0ABD1EP92</accession>
<comment type="similarity">
    <text evidence="1 10">Belongs to the ATG7 family.</text>
</comment>
<dbReference type="InterPro" id="IPR042522">
    <property type="entry name" value="Atg7_N_1"/>
</dbReference>
<keyword evidence="6 10" id="KW-0833">Ubl conjugation pathway</keyword>
<keyword evidence="7 10" id="KW-0653">Protein transport</keyword>
<dbReference type="Pfam" id="PF00899">
    <property type="entry name" value="ThiF"/>
    <property type="match status" value="1"/>
</dbReference>
<feature type="domain" description="Ubiquitin-like modifier-activating enzyme Atg7 N-terminal" evidence="12">
    <location>
        <begin position="6"/>
        <end position="308"/>
    </location>
</feature>
<evidence type="ECO:0000256" key="8">
    <source>
        <dbReference type="ARBA" id="ARBA00023006"/>
    </source>
</evidence>
<evidence type="ECO:0000256" key="7">
    <source>
        <dbReference type="ARBA" id="ARBA00022927"/>
    </source>
</evidence>
<keyword evidence="4 10" id="KW-0813">Transport</keyword>
<dbReference type="Gene3D" id="3.40.140.70">
    <property type="entry name" value="Ubiquitin-like modifier-activating enzyme ATG7 N-terminal domain"/>
    <property type="match status" value="1"/>
</dbReference>
<evidence type="ECO:0000256" key="10">
    <source>
        <dbReference type="RuleBase" id="RU366022"/>
    </source>
</evidence>
<evidence type="ECO:0000256" key="6">
    <source>
        <dbReference type="ARBA" id="ARBA00022786"/>
    </source>
</evidence>
<organism evidence="13 14">
    <name type="scientific">Hypothenemus hampei</name>
    <name type="common">Coffee berry borer</name>
    <dbReference type="NCBI Taxonomy" id="57062"/>
    <lineage>
        <taxon>Eukaryota</taxon>
        <taxon>Metazoa</taxon>
        <taxon>Ecdysozoa</taxon>
        <taxon>Arthropoda</taxon>
        <taxon>Hexapoda</taxon>
        <taxon>Insecta</taxon>
        <taxon>Pterygota</taxon>
        <taxon>Neoptera</taxon>
        <taxon>Endopterygota</taxon>
        <taxon>Coleoptera</taxon>
        <taxon>Polyphaga</taxon>
        <taxon>Cucujiformia</taxon>
        <taxon>Curculionidae</taxon>
        <taxon>Scolytinae</taxon>
        <taxon>Hypothenemus</taxon>
    </lineage>
</organism>
<comment type="subunit">
    <text evidence="2 10">Homodimer.</text>
</comment>
<dbReference type="InterPro" id="IPR000594">
    <property type="entry name" value="ThiF_NAD_FAD-bd"/>
</dbReference>
<dbReference type="EMBL" id="JBDJPC010000006">
    <property type="protein sequence ID" value="KAL1498129.1"/>
    <property type="molecule type" value="Genomic_DNA"/>
</dbReference>
<dbReference type="PANTHER" id="PTHR10953:SF3">
    <property type="entry name" value="UBIQUITIN-LIKE MODIFIER-ACTIVATING ENZYME ATG7"/>
    <property type="match status" value="1"/>
</dbReference>
<dbReference type="GO" id="GO:0000407">
    <property type="term" value="C:phagophore assembly site"/>
    <property type="evidence" value="ECO:0007669"/>
    <property type="project" value="UniProtKB-SubCell"/>
</dbReference>
<dbReference type="PANTHER" id="PTHR10953">
    <property type="entry name" value="UBIQUITIN-ACTIVATING ENZYME E1"/>
    <property type="match status" value="1"/>
</dbReference>
<dbReference type="AlphaFoldDB" id="A0ABD1EP92"/>
<evidence type="ECO:0000256" key="4">
    <source>
        <dbReference type="ARBA" id="ARBA00022448"/>
    </source>
</evidence>
<feature type="domain" description="THIF-type NAD/FAD binding fold" evidence="11">
    <location>
        <begin position="326"/>
        <end position="582"/>
    </location>
</feature>
<dbReference type="Pfam" id="PF16420">
    <property type="entry name" value="ATG7_N"/>
    <property type="match status" value="1"/>
</dbReference>
<evidence type="ECO:0000259" key="12">
    <source>
        <dbReference type="Pfam" id="PF16420"/>
    </source>
</evidence>
<evidence type="ECO:0000313" key="14">
    <source>
        <dbReference type="Proteomes" id="UP001566132"/>
    </source>
</evidence>
<dbReference type="Gene3D" id="3.40.50.720">
    <property type="entry name" value="NAD(P)-binding Rossmann-like Domain"/>
    <property type="match status" value="1"/>
</dbReference>
<keyword evidence="14" id="KW-1185">Reference proteome</keyword>
<dbReference type="InterPro" id="IPR006285">
    <property type="entry name" value="Atg7"/>
</dbReference>
<evidence type="ECO:0000256" key="3">
    <source>
        <dbReference type="ARBA" id="ARBA00017647"/>
    </source>
</evidence>
<evidence type="ECO:0000256" key="2">
    <source>
        <dbReference type="ARBA" id="ARBA00011738"/>
    </source>
</evidence>
<sequence length="681" mass="77663">MESSKLTYVQLSSLVNPSFWNKLTELKLDVDKLSETERHLWGYFPLLSNNDLEPYLEVDSTSFNECFNGQNMYIPFTGKILNKNTIEQFKETDKMQMIQTEGSDIFQKIISEEVLRKPAILNRFFILSFADLKKYHYYYWFAFPVPLNVKIELIDRTCISEYYKLEIIENLYTNFKSLDAEQKPYFIFDESQSKILPLDEIKHFQNYKALSSIFFVFYNISNNSAFIGSQLRNFVILITHFCPFLQNKTQNFIALQYSRDGCQVNINKSVIYKLKLPYINTQSLETWVGWEKNERQKLGPRKANMKNSLDPQGLAENAVNLNLKLMKWRVVPNIDLEILRRTKCLLLGSGTLGCSVARCLLGWGIHNITLIDNSTVSFSNPVRQSLFTYEDSVKIRAKSEAAADRLKEIFPGVKSKGIQLNIPMPSHTIGEALLNQTIKTVETLTDLIKEADVIFLLMDSRESRWLPTLLGSFYNKIVINAALGFDSYLVMRHGTKGNDKSEQPKESIVDGFKVIEGNNLGCYFCNDITAPGDSIKNRTLDQQCTVTRPGVSQIAGALAVELMVSILQHKNGVNAPAFYRITVSPEQLGPETENQCLLGLVPHSIRGFLSSFSNILPATMKYDRCVACSNFVLLEYASNGIEFLLKVFNSSKHLEEVTKLNELFQGIEFDEVLDLSDEISD</sequence>
<dbReference type="SUPFAM" id="SSF69572">
    <property type="entry name" value="Activating enzymes of the ubiquitin-like proteins"/>
    <property type="match status" value="1"/>
</dbReference>
<evidence type="ECO:0000256" key="5">
    <source>
        <dbReference type="ARBA" id="ARBA00022490"/>
    </source>
</evidence>
<dbReference type="InterPro" id="IPR035985">
    <property type="entry name" value="Ubiquitin-activating_enz"/>
</dbReference>
<dbReference type="FunFam" id="3.40.50.720:FF:000395">
    <property type="entry name" value="ubiquitin-like modifier-activating enzyme ATG7"/>
    <property type="match status" value="1"/>
</dbReference>
<dbReference type="InterPro" id="IPR032197">
    <property type="entry name" value="Atg7_N"/>
</dbReference>
<dbReference type="InterPro" id="IPR042523">
    <property type="entry name" value="Atg7_N_2"/>
</dbReference>
<dbReference type="CDD" id="cd01486">
    <property type="entry name" value="Apg7"/>
    <property type="match status" value="1"/>
</dbReference>
<comment type="subcellular location">
    <subcellularLocation>
        <location evidence="10">Cytoplasm</location>
    </subcellularLocation>
    <subcellularLocation>
        <location evidence="10">Preautophagosomal structure</location>
    </subcellularLocation>
</comment>
<comment type="caution">
    <text evidence="13">The sequence shown here is derived from an EMBL/GenBank/DDBJ whole genome shotgun (WGS) entry which is preliminary data.</text>
</comment>
<gene>
    <name evidence="13" type="ORF">ABEB36_008981</name>
</gene>
<evidence type="ECO:0000259" key="11">
    <source>
        <dbReference type="Pfam" id="PF00899"/>
    </source>
</evidence>
<dbReference type="GO" id="GO:0006914">
    <property type="term" value="P:autophagy"/>
    <property type="evidence" value="ECO:0007669"/>
    <property type="project" value="UniProtKB-KW"/>
</dbReference>